<keyword evidence="2 9" id="KW-0328">Glycosyltransferase</keyword>
<name>A0A449A836_9BACT</name>
<feature type="transmembrane region" description="Helical" evidence="7">
    <location>
        <begin position="75"/>
        <end position="93"/>
    </location>
</feature>
<dbReference type="InterPro" id="IPR050321">
    <property type="entry name" value="Glycosyltr_2/OpgH_subfam"/>
</dbReference>
<dbReference type="AlphaFoldDB" id="A0A449A836"/>
<dbReference type="Gene3D" id="3.90.550.10">
    <property type="entry name" value="Spore Coat Polysaccharide Biosynthesis Protein SpsA, Chain A"/>
    <property type="match status" value="1"/>
</dbReference>
<sequence>MKKVNTKINRIRERERESNSLLKSSLFYWVLLIIWSALTIWLLYYAFKNIVNLPFNIGQKDFFGNIIFESKARKVVAIIFIILNTIFISYFWLNGVKDVIYVIWYYIFKHHMFKKYTKVLNTKITQDDKVLLVYCCCDDIVEASLEKCFKQNYRNFDVVILDDSRKEEEKIKVDNFAKKHNIKVVRRPNREGFKAGNINNYLNSDECKQLKYDYFVILDSDEIIPKNFIESSLKYFYTYDNVGVVQANHISTKNKNFFMNLFHIGVNSHWPVYQSMKHYFGFSTMLGHGAMIKAECFYKLDSGFPHLVAEDICISIELRSLGYYVAFAPEIICEEEYPVDYVAFKKRHSKWTQGNVEFIKKYTKKIFMSKMKWFEKLDIVLFTFNLPLTALFSLYIIINIVAAPFIGLNLTKIYPVWFLIPTVLFFLAPTLNDIIYWIFRMNIFKFILYLFSTVVLYGSMLTISLLTSFLVLVGKKAKFVVTPKKTSKYKFFDIFRYQWKELLFAVAISAISYIFLKSVLPVILIVLTAILPIFLIFFSNIKIKNYMQKDQKTAKISINKMNNVFKKTCNVDLNLLSEYETQNFGQPVE</sequence>
<dbReference type="EC" id="2.4.1.-" evidence="9"/>
<evidence type="ECO:0000256" key="5">
    <source>
        <dbReference type="ARBA" id="ARBA00022989"/>
    </source>
</evidence>
<gene>
    <name evidence="9" type="primary">icaA</name>
    <name evidence="9" type="ORF">NCTC10122_00005</name>
</gene>
<feature type="transmembrane region" description="Helical" evidence="7">
    <location>
        <begin position="26"/>
        <end position="47"/>
    </location>
</feature>
<evidence type="ECO:0000256" key="3">
    <source>
        <dbReference type="ARBA" id="ARBA00022679"/>
    </source>
</evidence>
<dbReference type="GO" id="GO:0016757">
    <property type="term" value="F:glycosyltransferase activity"/>
    <property type="evidence" value="ECO:0007669"/>
    <property type="project" value="UniProtKB-KW"/>
</dbReference>
<proteinExistence type="predicted"/>
<feature type="transmembrane region" description="Helical" evidence="7">
    <location>
        <begin position="379"/>
        <end position="402"/>
    </location>
</feature>
<dbReference type="InterPro" id="IPR029044">
    <property type="entry name" value="Nucleotide-diphossugar_trans"/>
</dbReference>
<dbReference type="InterPro" id="IPR001173">
    <property type="entry name" value="Glyco_trans_2-like"/>
</dbReference>
<organism evidence="9 10">
    <name type="scientific">Mycoplasmopsis bovigenitalium</name>
    <dbReference type="NCBI Taxonomy" id="2112"/>
    <lineage>
        <taxon>Bacteria</taxon>
        <taxon>Bacillati</taxon>
        <taxon>Mycoplasmatota</taxon>
        <taxon>Mycoplasmoidales</taxon>
        <taxon>Metamycoplasmataceae</taxon>
        <taxon>Mycoplasmopsis</taxon>
    </lineage>
</organism>
<evidence type="ECO:0000256" key="7">
    <source>
        <dbReference type="SAM" id="Phobius"/>
    </source>
</evidence>
<evidence type="ECO:0000256" key="6">
    <source>
        <dbReference type="ARBA" id="ARBA00023136"/>
    </source>
</evidence>
<feature type="transmembrane region" description="Helical" evidence="7">
    <location>
        <begin position="414"/>
        <end position="439"/>
    </location>
</feature>
<keyword evidence="3 9" id="KW-0808">Transferase</keyword>
<dbReference type="SUPFAM" id="SSF53448">
    <property type="entry name" value="Nucleotide-diphospho-sugar transferases"/>
    <property type="match status" value="1"/>
</dbReference>
<feature type="transmembrane region" description="Helical" evidence="7">
    <location>
        <begin position="522"/>
        <end position="541"/>
    </location>
</feature>
<evidence type="ECO:0000313" key="9">
    <source>
        <dbReference type="EMBL" id="VEU60418.1"/>
    </source>
</evidence>
<dbReference type="Proteomes" id="UP000290942">
    <property type="component" value="Chromosome"/>
</dbReference>
<feature type="domain" description="Glycosyltransferase 2-like" evidence="8">
    <location>
        <begin position="214"/>
        <end position="424"/>
    </location>
</feature>
<reference evidence="9 10" key="1">
    <citation type="submission" date="2019-01" db="EMBL/GenBank/DDBJ databases">
        <authorList>
            <consortium name="Pathogen Informatics"/>
        </authorList>
    </citation>
    <scope>NUCLEOTIDE SEQUENCE [LARGE SCALE GENOMIC DNA]</scope>
    <source>
        <strain evidence="9 10">NCTC10122</strain>
    </source>
</reference>
<evidence type="ECO:0000313" key="10">
    <source>
        <dbReference type="Proteomes" id="UP000290942"/>
    </source>
</evidence>
<evidence type="ECO:0000256" key="1">
    <source>
        <dbReference type="ARBA" id="ARBA00004141"/>
    </source>
</evidence>
<keyword evidence="6 7" id="KW-0472">Membrane</keyword>
<dbReference type="PANTHER" id="PTHR43867:SF2">
    <property type="entry name" value="CELLULOSE SYNTHASE CATALYTIC SUBUNIT A [UDP-FORMING]"/>
    <property type="match status" value="1"/>
</dbReference>
<feature type="transmembrane region" description="Helical" evidence="7">
    <location>
        <begin position="446"/>
        <end position="473"/>
    </location>
</feature>
<dbReference type="GO" id="GO:0016020">
    <property type="term" value="C:membrane"/>
    <property type="evidence" value="ECO:0007669"/>
    <property type="project" value="UniProtKB-SubCell"/>
</dbReference>
<dbReference type="PANTHER" id="PTHR43867">
    <property type="entry name" value="CELLULOSE SYNTHASE CATALYTIC SUBUNIT A [UDP-FORMING]"/>
    <property type="match status" value="1"/>
</dbReference>
<protein>
    <submittedName>
        <fullName evidence="9">Poly-beta-1,6-N-acetyl-D-glucosamine synthase</fullName>
        <ecNumber evidence="9">2.4.1.-</ecNumber>
    </submittedName>
</protein>
<keyword evidence="5 7" id="KW-1133">Transmembrane helix</keyword>
<evidence type="ECO:0000259" key="8">
    <source>
        <dbReference type="Pfam" id="PF13632"/>
    </source>
</evidence>
<dbReference type="EMBL" id="LR214970">
    <property type="protein sequence ID" value="VEU60418.1"/>
    <property type="molecule type" value="Genomic_DNA"/>
</dbReference>
<evidence type="ECO:0000256" key="4">
    <source>
        <dbReference type="ARBA" id="ARBA00022692"/>
    </source>
</evidence>
<evidence type="ECO:0000256" key="2">
    <source>
        <dbReference type="ARBA" id="ARBA00022676"/>
    </source>
</evidence>
<dbReference type="Pfam" id="PF13632">
    <property type="entry name" value="Glyco_trans_2_3"/>
    <property type="match status" value="1"/>
</dbReference>
<keyword evidence="4 7" id="KW-0812">Transmembrane</keyword>
<accession>A0A449A836</accession>
<comment type="subcellular location">
    <subcellularLocation>
        <location evidence="1">Membrane</location>
        <topology evidence="1">Multi-pass membrane protein</topology>
    </subcellularLocation>
</comment>